<dbReference type="AlphaFoldDB" id="A0AA35R451"/>
<evidence type="ECO:0000313" key="1">
    <source>
        <dbReference type="EMBL" id="CAI8003597.1"/>
    </source>
</evidence>
<comment type="caution">
    <text evidence="1">The sequence shown here is derived from an EMBL/GenBank/DDBJ whole genome shotgun (WGS) entry which is preliminary data.</text>
</comment>
<gene>
    <name evidence="1" type="ORF">GBAR_LOCUS3684</name>
</gene>
<dbReference type="Proteomes" id="UP001174909">
    <property type="component" value="Unassembled WGS sequence"/>
</dbReference>
<reference evidence="1" key="1">
    <citation type="submission" date="2023-03" db="EMBL/GenBank/DDBJ databases">
        <authorList>
            <person name="Steffen K."/>
            <person name="Cardenas P."/>
        </authorList>
    </citation>
    <scope>NUCLEOTIDE SEQUENCE</scope>
</reference>
<name>A0AA35R451_GEOBA</name>
<accession>A0AA35R451</accession>
<sequence length="67" mass="8001">WEKNTETLLHFSARPSHHNLQTDPLSNRFYQSSWNWRCELHRQVQNTTVFKLTVSFLTMISYSATSK</sequence>
<organism evidence="1 2">
    <name type="scientific">Geodia barretti</name>
    <name type="common">Barrett's horny sponge</name>
    <dbReference type="NCBI Taxonomy" id="519541"/>
    <lineage>
        <taxon>Eukaryota</taxon>
        <taxon>Metazoa</taxon>
        <taxon>Porifera</taxon>
        <taxon>Demospongiae</taxon>
        <taxon>Heteroscleromorpha</taxon>
        <taxon>Tetractinellida</taxon>
        <taxon>Astrophorina</taxon>
        <taxon>Geodiidae</taxon>
        <taxon>Geodia</taxon>
    </lineage>
</organism>
<feature type="non-terminal residue" evidence="1">
    <location>
        <position position="1"/>
    </location>
</feature>
<protein>
    <submittedName>
        <fullName evidence="1">Uncharacterized protein</fullName>
    </submittedName>
</protein>
<proteinExistence type="predicted"/>
<dbReference type="EMBL" id="CASHTH010000524">
    <property type="protein sequence ID" value="CAI8003597.1"/>
    <property type="molecule type" value="Genomic_DNA"/>
</dbReference>
<evidence type="ECO:0000313" key="2">
    <source>
        <dbReference type="Proteomes" id="UP001174909"/>
    </source>
</evidence>
<keyword evidence="2" id="KW-1185">Reference proteome</keyword>